<proteinExistence type="predicted"/>
<dbReference type="InterPro" id="IPR036249">
    <property type="entry name" value="Thioredoxin-like_sf"/>
</dbReference>
<protein>
    <recommendedName>
        <fullName evidence="1">Thioredoxin domain-containing protein</fullName>
    </recommendedName>
</protein>
<reference evidence="2 3" key="1">
    <citation type="journal article" date="2018" name="Nat. Biotechnol.">
        <title>A standardized bacterial taxonomy based on genome phylogeny substantially revises the tree of life.</title>
        <authorList>
            <person name="Parks D.H."/>
            <person name="Chuvochina M."/>
            <person name="Waite D.W."/>
            <person name="Rinke C."/>
            <person name="Skarshewski A."/>
            <person name="Chaumeil P.A."/>
            <person name="Hugenholtz P."/>
        </authorList>
    </citation>
    <scope>NUCLEOTIDE SEQUENCE [LARGE SCALE GENOMIC DNA]</scope>
    <source>
        <strain evidence="2">UBA9375</strain>
    </source>
</reference>
<dbReference type="PROSITE" id="PS51352">
    <property type="entry name" value="THIOREDOXIN_2"/>
    <property type="match status" value="1"/>
</dbReference>
<dbReference type="AlphaFoldDB" id="A0A3D3R0N1"/>
<comment type="caution">
    <text evidence="2">The sequence shown here is derived from an EMBL/GenBank/DDBJ whole genome shotgun (WGS) entry which is preliminary data.</text>
</comment>
<dbReference type="SUPFAM" id="SSF52833">
    <property type="entry name" value="Thioredoxin-like"/>
    <property type="match status" value="1"/>
</dbReference>
<gene>
    <name evidence="2" type="ORF">DIT97_04260</name>
</gene>
<organism evidence="2 3">
    <name type="scientific">Gimesia maris</name>
    <dbReference type="NCBI Taxonomy" id="122"/>
    <lineage>
        <taxon>Bacteria</taxon>
        <taxon>Pseudomonadati</taxon>
        <taxon>Planctomycetota</taxon>
        <taxon>Planctomycetia</taxon>
        <taxon>Planctomycetales</taxon>
        <taxon>Planctomycetaceae</taxon>
        <taxon>Gimesia</taxon>
    </lineage>
</organism>
<evidence type="ECO:0000313" key="2">
    <source>
        <dbReference type="EMBL" id="HCO22299.1"/>
    </source>
</evidence>
<accession>A0A3D3R0N1</accession>
<dbReference type="Proteomes" id="UP000263642">
    <property type="component" value="Unassembled WGS sequence"/>
</dbReference>
<feature type="domain" description="Thioredoxin" evidence="1">
    <location>
        <begin position="12"/>
        <end position="133"/>
    </location>
</feature>
<sequence>MNTLIPATLVLSLSLAPAQSVEVPALPDNVIQLFQMEEDVSRHQLLLFTASWCPACVQMKNNEFPALRKQNWEISEAKSSHIRVIDVDQHADLTDKYHVQSLPTLILIVDGKEVSRSGSLNAYRIAEMFYNRK</sequence>
<name>A0A3D3R0N1_9PLAN</name>
<dbReference type="Pfam" id="PF00085">
    <property type="entry name" value="Thioredoxin"/>
    <property type="match status" value="1"/>
</dbReference>
<evidence type="ECO:0000313" key="3">
    <source>
        <dbReference type="Proteomes" id="UP000263642"/>
    </source>
</evidence>
<dbReference type="InterPro" id="IPR013766">
    <property type="entry name" value="Thioredoxin_domain"/>
</dbReference>
<dbReference type="CDD" id="cd02947">
    <property type="entry name" value="TRX_family"/>
    <property type="match status" value="1"/>
</dbReference>
<dbReference type="Gene3D" id="3.40.30.10">
    <property type="entry name" value="Glutaredoxin"/>
    <property type="match status" value="1"/>
</dbReference>
<dbReference type="EMBL" id="DQAY01000025">
    <property type="protein sequence ID" value="HCO22299.1"/>
    <property type="molecule type" value="Genomic_DNA"/>
</dbReference>
<evidence type="ECO:0000259" key="1">
    <source>
        <dbReference type="PROSITE" id="PS51352"/>
    </source>
</evidence>